<dbReference type="AlphaFoldDB" id="A0A2C9CKM3"/>
<dbReference type="NCBIfam" id="TIGR04137">
    <property type="entry name" value="Chlam_Ver_rRNA"/>
    <property type="match status" value="1"/>
</dbReference>
<organism evidence="2 3">
    <name type="scientific">Kuenenia stuttgartiensis</name>
    <dbReference type="NCBI Taxonomy" id="174633"/>
    <lineage>
        <taxon>Bacteria</taxon>
        <taxon>Pseudomonadati</taxon>
        <taxon>Planctomycetota</taxon>
        <taxon>Candidatus Brocadiia</taxon>
        <taxon>Candidatus Brocadiales</taxon>
        <taxon>Candidatus Brocadiaceae</taxon>
        <taxon>Candidatus Kuenenia</taxon>
    </lineage>
</organism>
<dbReference type="Proteomes" id="UP000221734">
    <property type="component" value="Chromosome Kuenenia_stuttgartiensis_MBR1"/>
</dbReference>
<feature type="compositionally biased region" description="Basic and acidic residues" evidence="1">
    <location>
        <begin position="60"/>
        <end position="81"/>
    </location>
</feature>
<name>A0A2C9CKM3_KUEST</name>
<keyword evidence="3" id="KW-1185">Reference proteome</keyword>
<feature type="region of interest" description="Disordered" evidence="1">
    <location>
        <begin position="52"/>
        <end position="81"/>
    </location>
</feature>
<dbReference type="KEGG" id="kst:KSMBR1_2856"/>
<reference evidence="3" key="1">
    <citation type="submission" date="2017-10" db="EMBL/GenBank/DDBJ databases">
        <authorList>
            <person name="Frank J."/>
        </authorList>
    </citation>
    <scope>NUCLEOTIDE SEQUENCE [LARGE SCALE GENOMIC DNA]</scope>
</reference>
<evidence type="ECO:0000256" key="1">
    <source>
        <dbReference type="SAM" id="MobiDB-lite"/>
    </source>
</evidence>
<evidence type="ECO:0000313" key="2">
    <source>
        <dbReference type="EMBL" id="SOH05337.1"/>
    </source>
</evidence>
<sequence>MSIDKSLKPKGKLSRPRNVYRKVERIAILKAENRWDQDTSVFGLPKVKVEKLKRKGKAPKKVEPAEAGKAGKAEKAGKAKK</sequence>
<gene>
    <name evidence="2" type="ORF">KSMBR1_2856</name>
</gene>
<evidence type="ECO:0000313" key="3">
    <source>
        <dbReference type="Proteomes" id="UP000221734"/>
    </source>
</evidence>
<dbReference type="InterPro" id="IPR026405">
    <property type="entry name" value="Chlam/Ver/Plancto_rRNA"/>
</dbReference>
<protein>
    <submittedName>
        <fullName evidence="2">Uncharacterized protein</fullName>
    </submittedName>
</protein>
<dbReference type="EMBL" id="LT934425">
    <property type="protein sequence ID" value="SOH05337.1"/>
    <property type="molecule type" value="Genomic_DNA"/>
</dbReference>
<dbReference type="OrthoDB" id="291303at2"/>
<accession>A0A2C9CKM3</accession>
<proteinExistence type="predicted"/>
<dbReference type="RefSeq" id="WP_099325929.1">
    <property type="nucleotide sequence ID" value="NZ_LT934425.1"/>
</dbReference>